<dbReference type="Proteomes" id="UP001596011">
    <property type="component" value="Unassembled WGS sequence"/>
</dbReference>
<reference evidence="2" key="1">
    <citation type="journal article" date="2019" name="Int. J. Syst. Evol. Microbiol.">
        <title>The Global Catalogue of Microorganisms (GCM) 10K type strain sequencing project: providing services to taxonomists for standard genome sequencing and annotation.</title>
        <authorList>
            <consortium name="The Broad Institute Genomics Platform"/>
            <consortium name="The Broad Institute Genome Sequencing Center for Infectious Disease"/>
            <person name="Wu L."/>
            <person name="Ma J."/>
        </authorList>
    </citation>
    <scope>NUCLEOTIDE SEQUENCE [LARGE SCALE GENOMIC DNA]</scope>
    <source>
        <strain evidence="2">CCUG 42722</strain>
    </source>
</reference>
<dbReference type="EMBL" id="JBHSFI010000009">
    <property type="protein sequence ID" value="MFC4631848.1"/>
    <property type="molecule type" value="Genomic_DNA"/>
</dbReference>
<sequence>MSLTAMGVGQGAAVLDDGSILSWGLRNDDAAPPLVPAGREVFSAVSGYNGYGQHWAIVVGDPIPVKVSLDPMLPTDRPLRVTDSVRVGVAATLADGTPIAGQAETTVRSPDGQTHALGEPLSMWPSDQAELNFRRAQHEQIGTHTLSVTYSSSPYVTTTVETSFAFVEPSPVELTTSGPTTWHQGTERTLCFRLATEDGSSLWWTRNGQATMSVEGDPGSVYELNYSSEGSPAESCMWALDLRPGTYTAHFDYDSWGDVDSASWTGQVVVLPPAVTRIESDLPSSWRYGQMPDFVGVDVLADSLVPVGDVHLELDGMWFGSGMYLDENGHGQIPIGHVRDLAPGTHSLFVKYRGGHGFLASSLQRTVTVKPALFTTTATPTITGTAKVGETLTATPGTWSPVPASYRYAWMVDGVAVTDATTSTFTVPASAAGKAITVKVTGLKQHYATTSTTSTPTAAVAPGTFTAPQPTITGTAKVGRTLTVSRGTWSPTPSSFTHTWKADGVTISTRTTSKFVVPASARGKRLTVTVTGSLAGYTKKSVTSGATVTVAPGTFTAPQPTIAGTTRVGSTLTVSRGTWSPAPSSVKYVWKANGTTISTRTDSRFVIPAQARGKRLTVTVVGARTGYTVKSVVSDQTPEIR</sequence>
<evidence type="ECO:0008006" key="3">
    <source>
        <dbReference type="Google" id="ProtNLM"/>
    </source>
</evidence>
<proteinExistence type="predicted"/>
<dbReference type="Gene3D" id="2.60.40.2700">
    <property type="match status" value="3"/>
</dbReference>
<gene>
    <name evidence="1" type="ORF">ACFO6V_26655</name>
</gene>
<keyword evidence="2" id="KW-1185">Reference proteome</keyword>
<evidence type="ECO:0000313" key="1">
    <source>
        <dbReference type="EMBL" id="MFC4631848.1"/>
    </source>
</evidence>
<evidence type="ECO:0000313" key="2">
    <source>
        <dbReference type="Proteomes" id="UP001596011"/>
    </source>
</evidence>
<comment type="caution">
    <text evidence="1">The sequence shown here is derived from an EMBL/GenBank/DDBJ whole genome shotgun (WGS) entry which is preliminary data.</text>
</comment>
<dbReference type="RefSeq" id="WP_377141770.1">
    <property type="nucleotide sequence ID" value="NZ_JBHSFI010000009.1"/>
</dbReference>
<accession>A0ABV9HQN2</accession>
<name>A0ABV9HQN2_9MICO</name>
<protein>
    <recommendedName>
        <fullName evidence="3">Ig-like domain-containing protein</fullName>
    </recommendedName>
</protein>
<organism evidence="1 2">
    <name type="scientific">Promicromonospora alba</name>
    <dbReference type="NCBI Taxonomy" id="1616110"/>
    <lineage>
        <taxon>Bacteria</taxon>
        <taxon>Bacillati</taxon>
        <taxon>Actinomycetota</taxon>
        <taxon>Actinomycetes</taxon>
        <taxon>Micrococcales</taxon>
        <taxon>Promicromonosporaceae</taxon>
        <taxon>Promicromonospora</taxon>
    </lineage>
</organism>